<proteinExistence type="predicted"/>
<dbReference type="Proteomes" id="UP000824223">
    <property type="component" value="Unassembled WGS sequence"/>
</dbReference>
<comment type="caution">
    <text evidence="1">The sequence shown here is derived from an EMBL/GenBank/DDBJ whole genome shotgun (WGS) entry which is preliminary data.</text>
</comment>
<reference evidence="1" key="1">
    <citation type="journal article" date="2021" name="PeerJ">
        <title>Extensive microbial diversity within the chicken gut microbiome revealed by metagenomics and culture.</title>
        <authorList>
            <person name="Gilroy R."/>
            <person name="Ravi A."/>
            <person name="Getino M."/>
            <person name="Pursley I."/>
            <person name="Horton D.L."/>
            <person name="Alikhan N.F."/>
            <person name="Baker D."/>
            <person name="Gharbi K."/>
            <person name="Hall N."/>
            <person name="Watson M."/>
            <person name="Adriaenssens E.M."/>
            <person name="Foster-Nyarko E."/>
            <person name="Jarju S."/>
            <person name="Secka A."/>
            <person name="Antonio M."/>
            <person name="Oren A."/>
            <person name="Chaudhuri R.R."/>
            <person name="La Ragione R."/>
            <person name="Hildebrand F."/>
            <person name="Pallen M.J."/>
        </authorList>
    </citation>
    <scope>NUCLEOTIDE SEQUENCE</scope>
    <source>
        <strain evidence="1">ChiSjej2B20-11307</strain>
    </source>
</reference>
<gene>
    <name evidence="1" type="ORF">H9798_00320</name>
</gene>
<organism evidence="1 2">
    <name type="scientific">Candidatus Mediterraneibacter pullicola</name>
    <dbReference type="NCBI Taxonomy" id="2838682"/>
    <lineage>
        <taxon>Bacteria</taxon>
        <taxon>Bacillati</taxon>
        <taxon>Bacillota</taxon>
        <taxon>Clostridia</taxon>
        <taxon>Lachnospirales</taxon>
        <taxon>Lachnospiraceae</taxon>
        <taxon>Mediterraneibacter</taxon>
    </lineage>
</organism>
<dbReference type="Gene3D" id="3.40.630.30">
    <property type="match status" value="1"/>
</dbReference>
<sequence length="171" mass="19986">MLIEKCSFTYVAETEDHQVIGFICGKYDKSFSKALADQYETKKHYGQWCKMFLKFYLKRYKMSTAFQKQFGAFFRKLQERDKGTFGKCDLELVALSSKRNYRKGLGIVLLTQFLNRAKADGADCVRLFTNTLASWEFYEKRGFIKVAEDILCFLCQRAKGGNELKSEKIYQ</sequence>
<evidence type="ECO:0000313" key="1">
    <source>
        <dbReference type="EMBL" id="HJA05586.1"/>
    </source>
</evidence>
<accession>A0A9D2H8P7</accession>
<protein>
    <submittedName>
        <fullName evidence="1">GNAT family N-acetyltransferase</fullName>
    </submittedName>
</protein>
<dbReference type="EMBL" id="DXAK01000002">
    <property type="protein sequence ID" value="HJA05586.1"/>
    <property type="molecule type" value="Genomic_DNA"/>
</dbReference>
<reference evidence="1" key="2">
    <citation type="submission" date="2021-04" db="EMBL/GenBank/DDBJ databases">
        <authorList>
            <person name="Gilroy R."/>
        </authorList>
    </citation>
    <scope>NUCLEOTIDE SEQUENCE</scope>
    <source>
        <strain evidence="1">ChiSjej2B20-11307</strain>
    </source>
</reference>
<name>A0A9D2H8P7_9FIRM</name>
<dbReference type="AlphaFoldDB" id="A0A9D2H8P7"/>
<evidence type="ECO:0000313" key="2">
    <source>
        <dbReference type="Proteomes" id="UP000824223"/>
    </source>
</evidence>
<dbReference type="InterPro" id="IPR016181">
    <property type="entry name" value="Acyl_CoA_acyltransferase"/>
</dbReference>
<dbReference type="SUPFAM" id="SSF55729">
    <property type="entry name" value="Acyl-CoA N-acyltransferases (Nat)"/>
    <property type="match status" value="1"/>
</dbReference>